<dbReference type="PANTHER" id="PTHR43625:SF40">
    <property type="entry name" value="ALDO-KETO REDUCTASE YAKC [NADP(+)]"/>
    <property type="match status" value="1"/>
</dbReference>
<evidence type="ECO:0000259" key="2">
    <source>
        <dbReference type="Pfam" id="PF00248"/>
    </source>
</evidence>
<dbReference type="EMBL" id="BAABAB010000014">
    <property type="protein sequence ID" value="GAA3617273.1"/>
    <property type="molecule type" value="Genomic_DNA"/>
</dbReference>
<dbReference type="NCBIfam" id="NF007695">
    <property type="entry name" value="PRK10376.1"/>
    <property type="match status" value="1"/>
</dbReference>
<keyword evidence="4" id="KW-1185">Reference proteome</keyword>
<dbReference type="PRINTS" id="PR00069">
    <property type="entry name" value="ALDKETRDTASE"/>
</dbReference>
<dbReference type="InterPro" id="IPR050791">
    <property type="entry name" value="Aldo-Keto_reductase"/>
</dbReference>
<gene>
    <name evidence="3" type="ORF">GCM10022236_19240</name>
</gene>
<dbReference type="InterPro" id="IPR020471">
    <property type="entry name" value="AKR"/>
</dbReference>
<evidence type="ECO:0000313" key="4">
    <source>
        <dbReference type="Proteomes" id="UP001501490"/>
    </source>
</evidence>
<dbReference type="InterPro" id="IPR036812">
    <property type="entry name" value="NAD(P)_OxRdtase_dom_sf"/>
</dbReference>
<dbReference type="InterPro" id="IPR023210">
    <property type="entry name" value="NADP_OxRdtase_dom"/>
</dbReference>
<dbReference type="SUPFAM" id="SSF51430">
    <property type="entry name" value="NAD(P)-linked oxidoreductase"/>
    <property type="match status" value="1"/>
</dbReference>
<dbReference type="RefSeq" id="WP_344803820.1">
    <property type="nucleotide sequence ID" value="NZ_BAABAB010000014.1"/>
</dbReference>
<organism evidence="3 4">
    <name type="scientific">Microlunatus ginsengisoli</name>
    <dbReference type="NCBI Taxonomy" id="363863"/>
    <lineage>
        <taxon>Bacteria</taxon>
        <taxon>Bacillati</taxon>
        <taxon>Actinomycetota</taxon>
        <taxon>Actinomycetes</taxon>
        <taxon>Propionibacteriales</taxon>
        <taxon>Propionibacteriaceae</taxon>
        <taxon>Microlunatus</taxon>
    </lineage>
</organism>
<protein>
    <submittedName>
        <fullName evidence="3">Oxidoreductase</fullName>
    </submittedName>
</protein>
<dbReference type="CDD" id="cd19088">
    <property type="entry name" value="AKR_AKR13B1"/>
    <property type="match status" value="1"/>
</dbReference>
<reference evidence="4" key="1">
    <citation type="journal article" date="2019" name="Int. J. Syst. Evol. Microbiol.">
        <title>The Global Catalogue of Microorganisms (GCM) 10K type strain sequencing project: providing services to taxonomists for standard genome sequencing and annotation.</title>
        <authorList>
            <consortium name="The Broad Institute Genomics Platform"/>
            <consortium name="The Broad Institute Genome Sequencing Center for Infectious Disease"/>
            <person name="Wu L."/>
            <person name="Ma J."/>
        </authorList>
    </citation>
    <scope>NUCLEOTIDE SEQUENCE [LARGE SCALE GENOMIC DNA]</scope>
    <source>
        <strain evidence="4">JCM 16929</strain>
    </source>
</reference>
<keyword evidence="1" id="KW-0560">Oxidoreductase</keyword>
<sequence length="290" mass="31056">MTQTSTYAIAGRPIGRVGFGAMQLPGRGVMGPPRDHDEAIAVLRRVIDAGVNHIDTAQYYGPDVSNQLIHEALYPYPDDLVIVSKVGAVRDAQGGWPPAQHPAQLRAGVEDNLRTLEVDRLGAVNLRLLDHDVPEQDRAPLEDQLAEMAALRDEGKIAGIGISTATLEQVRQAHETVGLACVQNAFSLLDQSDRPVLDYCLANETAYVPYFPLGSAFPHLPKVTDDPTVQAIAGEKDATPAQVGLAWLLALAPNLCVIPGTSSLAHLEENLAVAEVTLESDDLERLSAIG</sequence>
<proteinExistence type="predicted"/>
<evidence type="ECO:0000256" key="1">
    <source>
        <dbReference type="ARBA" id="ARBA00023002"/>
    </source>
</evidence>
<name>A0ABP6ZQL9_9ACTN</name>
<feature type="domain" description="NADP-dependent oxidoreductase" evidence="2">
    <location>
        <begin position="17"/>
        <end position="289"/>
    </location>
</feature>
<dbReference type="Proteomes" id="UP001501490">
    <property type="component" value="Unassembled WGS sequence"/>
</dbReference>
<dbReference type="Gene3D" id="3.20.20.100">
    <property type="entry name" value="NADP-dependent oxidoreductase domain"/>
    <property type="match status" value="1"/>
</dbReference>
<comment type="caution">
    <text evidence="3">The sequence shown here is derived from an EMBL/GenBank/DDBJ whole genome shotgun (WGS) entry which is preliminary data.</text>
</comment>
<evidence type="ECO:0000313" key="3">
    <source>
        <dbReference type="EMBL" id="GAA3617273.1"/>
    </source>
</evidence>
<accession>A0ABP6ZQL9</accession>
<dbReference type="Pfam" id="PF00248">
    <property type="entry name" value="Aldo_ket_red"/>
    <property type="match status" value="1"/>
</dbReference>
<dbReference type="PANTHER" id="PTHR43625">
    <property type="entry name" value="AFLATOXIN B1 ALDEHYDE REDUCTASE"/>
    <property type="match status" value="1"/>
</dbReference>